<evidence type="ECO:0000313" key="9">
    <source>
        <dbReference type="EMBL" id="MBA0973389.1"/>
    </source>
</evidence>
<dbReference type="InterPro" id="IPR001764">
    <property type="entry name" value="Glyco_hydro_3_N"/>
</dbReference>
<dbReference type="InterPro" id="IPR017853">
    <property type="entry name" value="GH"/>
</dbReference>
<dbReference type="InterPro" id="IPR019800">
    <property type="entry name" value="Glyco_hydro_3_AS"/>
</dbReference>
<dbReference type="PANTHER" id="PTHR30620:SF16">
    <property type="entry name" value="LYSOSOMAL BETA GLUCOSIDASE"/>
    <property type="match status" value="1"/>
</dbReference>
<proteinExistence type="inferred from homology"/>
<reference evidence="9 10" key="1">
    <citation type="submission" date="2020-06" db="EMBL/GenBank/DDBJ databases">
        <title>Crossreactivity between MHC class I-restricted antigens from cancer cells and an enterococcal bacteriophage.</title>
        <authorList>
            <person name="Fluckiger A."/>
            <person name="Daillere R."/>
            <person name="Sassi M."/>
            <person name="Cattoir V."/>
            <person name="Kroemer G."/>
            <person name="Zitvogel L."/>
        </authorList>
    </citation>
    <scope>NUCLEOTIDE SEQUENCE [LARGE SCALE GENOMIC DNA]</scope>
    <source>
        <strain evidence="9 10">EG4</strain>
    </source>
</reference>
<dbReference type="RefSeq" id="WP_176333632.1">
    <property type="nucleotide sequence ID" value="NZ_CAKOCH010000009.1"/>
</dbReference>
<dbReference type="Pfam" id="PF00933">
    <property type="entry name" value="Glyco_hydro_3"/>
    <property type="match status" value="1"/>
</dbReference>
<organism evidence="9 10">
    <name type="scientific">Enterococcus gallinarum</name>
    <dbReference type="NCBI Taxonomy" id="1353"/>
    <lineage>
        <taxon>Bacteria</taxon>
        <taxon>Bacillati</taxon>
        <taxon>Bacillota</taxon>
        <taxon>Bacilli</taxon>
        <taxon>Lactobacillales</taxon>
        <taxon>Enterococcaceae</taxon>
        <taxon>Enterococcus</taxon>
    </lineage>
</organism>
<comment type="caution">
    <text evidence="9">The sequence shown here is derived from an EMBL/GenBank/DDBJ whole genome shotgun (WGS) entry which is preliminary data.</text>
</comment>
<keyword evidence="6 7" id="KW-0326">Glycosidase</keyword>
<dbReference type="PANTHER" id="PTHR30620">
    <property type="entry name" value="PERIPLASMIC BETA-GLUCOSIDASE-RELATED"/>
    <property type="match status" value="1"/>
</dbReference>
<dbReference type="Gene3D" id="3.20.20.300">
    <property type="entry name" value="Glycoside hydrolase, family 3, N-terminal domain"/>
    <property type="match status" value="1"/>
</dbReference>
<evidence type="ECO:0000256" key="2">
    <source>
        <dbReference type="ARBA" id="ARBA00005336"/>
    </source>
</evidence>
<comment type="catalytic activity">
    <reaction evidence="1">
        <text>Hydrolysis of terminal, non-reducing beta-D-glucosyl residues with release of beta-D-glucose.</text>
        <dbReference type="EC" id="3.2.1.21"/>
    </reaction>
</comment>
<dbReference type="Proteomes" id="UP000571857">
    <property type="component" value="Unassembled WGS sequence"/>
</dbReference>
<dbReference type="EC" id="3.2.1.21" evidence="3"/>
<dbReference type="InterPro" id="IPR026891">
    <property type="entry name" value="Fn3-like"/>
</dbReference>
<dbReference type="InterPro" id="IPR002772">
    <property type="entry name" value="Glyco_hydro_3_C"/>
</dbReference>
<dbReference type="GO" id="GO:0008422">
    <property type="term" value="F:beta-glucosidase activity"/>
    <property type="evidence" value="ECO:0007669"/>
    <property type="project" value="UniProtKB-EC"/>
</dbReference>
<accession>A0ABD4HPH4</accession>
<keyword evidence="4" id="KW-0732">Signal</keyword>
<evidence type="ECO:0000256" key="6">
    <source>
        <dbReference type="ARBA" id="ARBA00023295"/>
    </source>
</evidence>
<dbReference type="AlphaFoldDB" id="A0ABD4HPH4"/>
<dbReference type="Gene3D" id="2.60.40.10">
    <property type="entry name" value="Immunoglobulins"/>
    <property type="match status" value="1"/>
</dbReference>
<protein>
    <recommendedName>
        <fullName evidence="3">beta-glucosidase</fullName>
        <ecNumber evidence="3">3.2.1.21</ecNumber>
    </recommendedName>
</protein>
<dbReference type="SUPFAM" id="SSF51445">
    <property type="entry name" value="(Trans)glycosidases"/>
    <property type="match status" value="1"/>
</dbReference>
<dbReference type="PROSITE" id="PS00775">
    <property type="entry name" value="GLYCOSYL_HYDROL_F3"/>
    <property type="match status" value="1"/>
</dbReference>
<evidence type="ECO:0000259" key="8">
    <source>
        <dbReference type="SMART" id="SM01217"/>
    </source>
</evidence>
<dbReference type="InterPro" id="IPR051915">
    <property type="entry name" value="Cellulose_Degrad_GH3"/>
</dbReference>
<evidence type="ECO:0000313" key="10">
    <source>
        <dbReference type="Proteomes" id="UP000571857"/>
    </source>
</evidence>
<evidence type="ECO:0000256" key="1">
    <source>
        <dbReference type="ARBA" id="ARBA00000448"/>
    </source>
</evidence>
<evidence type="ECO:0000256" key="3">
    <source>
        <dbReference type="ARBA" id="ARBA00012744"/>
    </source>
</evidence>
<sequence length="714" mass="78902">MKEKQLHALLNEMTLAEKVGQLVQLTPDFFAQGGEITGPLQEWQMTEEQLFIIGSVLGTHTAQQVYAIQKQYLAKSRLKIPLVFMADVIHGYETIFPIPLALAASFDEKLVEQVAEASAEEAAEAGVHVTFSPMADHVKDARWGRVLESNGEDPTLSSALVSAYVRGYQGDKDLLATNHKRIAACVKHFVGYGAPEAGRDYHTVDLSELELYQNYLPAFHAAIDAGVQLVMTSFNTINGIPVTANKKMIQEVLREKLEFNGLVISDWGAVAELIAHRVAENREAAAEKAFRAGVEMDMMSDCYLNVLEQLIHSTPALEKMLDQAVFHVLQLKNNLGLFEDPYRGLNDQNLSVNLAAKTRRLSREAAEQSVVLLKNDHLLPLKTKQKVALIGPKATSKDLLGAWSWIGKTEAVVSLQEGLSTKDIQLNTLPYPDGEEVTEEYLQKACHLAEACDVVIVAVGETSEEAGEATSLTKLELSRNQEKLIQAVSTLNPNVVTIIFSGRPLVLSAIEPVCKSILVAWFPGSEGGNALANLLMGEKEPQARLPMSFPRAVGQLPYTYAQLSTGRPQTKENQDQKYISRYMDEKNEALFSFGAGIGYGSCILKETALDFDDQTATHTLACTIKNPTSVDHTTILQVYSRDDQTEVARPMRELKKWQKVFLPAGKEQTIRFQFTEHDFAYIHSDLLLKSDVGTISLFVGFDNTSLTFIGKITI</sequence>
<evidence type="ECO:0000256" key="4">
    <source>
        <dbReference type="ARBA" id="ARBA00022729"/>
    </source>
</evidence>
<gene>
    <name evidence="9" type="ORF">HWH42_12510</name>
</gene>
<dbReference type="Gene3D" id="3.40.50.1700">
    <property type="entry name" value="Glycoside hydrolase family 3 C-terminal domain"/>
    <property type="match status" value="1"/>
</dbReference>
<dbReference type="InterPro" id="IPR036962">
    <property type="entry name" value="Glyco_hydro_3_N_sf"/>
</dbReference>
<dbReference type="EMBL" id="JABXJK010000064">
    <property type="protein sequence ID" value="MBA0973389.1"/>
    <property type="molecule type" value="Genomic_DNA"/>
</dbReference>
<dbReference type="InterPro" id="IPR036881">
    <property type="entry name" value="Glyco_hydro_3_C_sf"/>
</dbReference>
<dbReference type="SMART" id="SM01217">
    <property type="entry name" value="Fn3_like"/>
    <property type="match status" value="1"/>
</dbReference>
<dbReference type="InterPro" id="IPR013783">
    <property type="entry name" value="Ig-like_fold"/>
</dbReference>
<dbReference type="SUPFAM" id="SSF52279">
    <property type="entry name" value="Beta-D-glucan exohydrolase, C-terminal domain"/>
    <property type="match status" value="1"/>
</dbReference>
<comment type="similarity">
    <text evidence="2 7">Belongs to the glycosyl hydrolase 3 family.</text>
</comment>
<feature type="domain" description="Fibronectin type III-like" evidence="8">
    <location>
        <begin position="634"/>
        <end position="703"/>
    </location>
</feature>
<name>A0ABD4HPH4_ENTGA</name>
<dbReference type="PRINTS" id="PR00133">
    <property type="entry name" value="GLHYDRLASE3"/>
</dbReference>
<dbReference type="Pfam" id="PF01915">
    <property type="entry name" value="Glyco_hydro_3_C"/>
    <property type="match status" value="1"/>
</dbReference>
<evidence type="ECO:0000256" key="5">
    <source>
        <dbReference type="ARBA" id="ARBA00022801"/>
    </source>
</evidence>
<evidence type="ECO:0000256" key="7">
    <source>
        <dbReference type="RuleBase" id="RU361161"/>
    </source>
</evidence>
<keyword evidence="5 7" id="KW-0378">Hydrolase</keyword>
<dbReference type="Pfam" id="PF14310">
    <property type="entry name" value="Fn3-like"/>
    <property type="match status" value="1"/>
</dbReference>